<evidence type="ECO:0000259" key="1">
    <source>
        <dbReference type="Pfam" id="PF18476"/>
    </source>
</evidence>
<dbReference type="RefSeq" id="WP_231487064.1">
    <property type="nucleotide sequence ID" value="NZ_BAAAZO010000008.1"/>
</dbReference>
<accession>A0ABP6ZY93</accession>
<dbReference type="InterPro" id="IPR041578">
    <property type="entry name" value="PIN_8"/>
</dbReference>
<keyword evidence="3" id="KW-1185">Reference proteome</keyword>
<comment type="caution">
    <text evidence="2">The sequence shown here is derived from an EMBL/GenBank/DDBJ whole genome shotgun (WGS) entry which is preliminary data.</text>
</comment>
<proteinExistence type="predicted"/>
<sequence>MSDTAVNVDMYRDYPGYRIIDRSEIDQALTKALVVVDTNLLLNLYRYAEGTCDDLLGVLGSLGDRLWIPPQVMREFWRGRLSVLTGRGSATDAVIATLEKQQRAGADAINQWVKSIAVDPDEAVRLRKVLASAHDEVAKTVLMHAPPQAVNPSVTDPVLQRLETLLVGKVGPIPDAGAWQKAIAEGKARSKNKIPPGFRDIAKEESDLEEGPAGDYLVWSQSMAEAKRRGLDLILVTGDEKDDWWWKHRNQFLGPRPELVREFDQLCGHRFFMLRPVQFLNRGSVLKAPVRHSSVVDAARVSQETAQEVWPEAAVTALIEQLDDEGYPQADVIRQAAANGGSVSREEIFEICNFDSDRMLRGFTRPCSRITSYLKNSGVLPREVQPCLRPEFDKEGIAKAFLIPPEMVDVLAGEEGA</sequence>
<gene>
    <name evidence="2" type="ORF">GCM10022223_43060</name>
</gene>
<evidence type="ECO:0000313" key="3">
    <source>
        <dbReference type="Proteomes" id="UP001501074"/>
    </source>
</evidence>
<reference evidence="3" key="1">
    <citation type="journal article" date="2019" name="Int. J. Syst. Evol. Microbiol.">
        <title>The Global Catalogue of Microorganisms (GCM) 10K type strain sequencing project: providing services to taxonomists for standard genome sequencing and annotation.</title>
        <authorList>
            <consortium name="The Broad Institute Genomics Platform"/>
            <consortium name="The Broad Institute Genome Sequencing Center for Infectious Disease"/>
            <person name="Wu L."/>
            <person name="Ma J."/>
        </authorList>
    </citation>
    <scope>NUCLEOTIDE SEQUENCE [LARGE SCALE GENOMIC DNA]</scope>
    <source>
        <strain evidence="3">JCM 16902</strain>
    </source>
</reference>
<evidence type="ECO:0000313" key="2">
    <source>
        <dbReference type="EMBL" id="GAA3621556.1"/>
    </source>
</evidence>
<feature type="domain" description="PIN like" evidence="1">
    <location>
        <begin position="33"/>
        <end position="259"/>
    </location>
</feature>
<name>A0ABP6ZY93_9ACTN</name>
<dbReference type="EMBL" id="BAAAZO010000008">
    <property type="protein sequence ID" value="GAA3621556.1"/>
    <property type="molecule type" value="Genomic_DNA"/>
</dbReference>
<organism evidence="2 3">
    <name type="scientific">Kineosporia mesophila</name>
    <dbReference type="NCBI Taxonomy" id="566012"/>
    <lineage>
        <taxon>Bacteria</taxon>
        <taxon>Bacillati</taxon>
        <taxon>Actinomycetota</taxon>
        <taxon>Actinomycetes</taxon>
        <taxon>Kineosporiales</taxon>
        <taxon>Kineosporiaceae</taxon>
        <taxon>Kineosporia</taxon>
    </lineage>
</organism>
<dbReference type="Pfam" id="PF18476">
    <property type="entry name" value="PIN_8"/>
    <property type="match status" value="1"/>
</dbReference>
<protein>
    <recommendedName>
        <fullName evidence="1">PIN like domain-containing protein</fullName>
    </recommendedName>
</protein>
<dbReference type="Proteomes" id="UP001501074">
    <property type="component" value="Unassembled WGS sequence"/>
</dbReference>